<evidence type="ECO:0000256" key="1">
    <source>
        <dbReference type="SAM" id="MobiDB-lite"/>
    </source>
</evidence>
<reference evidence="3 4" key="1">
    <citation type="journal article" date="2019" name="Int. J. Syst. Evol. Microbiol.">
        <title>Rufibacter sediminis sp. nov., isolated from freshwater lake sediment.</title>
        <authorList>
            <person name="Qu J.H."/>
            <person name="Zhang L.J."/>
            <person name="Fu Y.H."/>
            <person name="Li H.F."/>
        </authorList>
    </citation>
    <scope>NUCLEOTIDE SEQUENCE [LARGE SCALE GENOMIC DNA]</scope>
    <source>
        <strain evidence="3 4">H-1</strain>
    </source>
</reference>
<feature type="signal peptide" evidence="2">
    <location>
        <begin position="1"/>
        <end position="26"/>
    </location>
</feature>
<organism evidence="3 4">
    <name type="scientific">Rufibacter sediminis</name>
    <dbReference type="NCBI Taxonomy" id="2762756"/>
    <lineage>
        <taxon>Bacteria</taxon>
        <taxon>Pseudomonadati</taxon>
        <taxon>Bacteroidota</taxon>
        <taxon>Cytophagia</taxon>
        <taxon>Cytophagales</taxon>
        <taxon>Hymenobacteraceae</taxon>
        <taxon>Rufibacter</taxon>
    </lineage>
</organism>
<evidence type="ECO:0000313" key="4">
    <source>
        <dbReference type="Proteomes" id="UP000659698"/>
    </source>
</evidence>
<comment type="caution">
    <text evidence="3">The sequence shown here is derived from an EMBL/GenBank/DDBJ whole genome shotgun (WGS) entry which is preliminary data.</text>
</comment>
<name>A0ABR6VUF7_9BACT</name>
<accession>A0ABR6VUF7</accession>
<evidence type="ECO:0008006" key="5">
    <source>
        <dbReference type="Google" id="ProtNLM"/>
    </source>
</evidence>
<evidence type="ECO:0000313" key="3">
    <source>
        <dbReference type="EMBL" id="MBC3540534.1"/>
    </source>
</evidence>
<evidence type="ECO:0000256" key="2">
    <source>
        <dbReference type="SAM" id="SignalP"/>
    </source>
</evidence>
<keyword evidence="2" id="KW-0732">Signal</keyword>
<feature type="compositionally biased region" description="Polar residues" evidence="1">
    <location>
        <begin position="102"/>
        <end position="111"/>
    </location>
</feature>
<feature type="region of interest" description="Disordered" evidence="1">
    <location>
        <begin position="66"/>
        <end position="111"/>
    </location>
</feature>
<feature type="chain" id="PRO_5046814361" description="Secreted protein" evidence="2">
    <location>
        <begin position="27"/>
        <end position="111"/>
    </location>
</feature>
<protein>
    <recommendedName>
        <fullName evidence="5">Secreted protein</fullName>
    </recommendedName>
</protein>
<dbReference type="RefSeq" id="WP_186638463.1">
    <property type="nucleotide sequence ID" value="NZ_JACOAF010000030.1"/>
</dbReference>
<gene>
    <name evidence="3" type="ORF">H7U12_12650</name>
</gene>
<sequence>MKQTLRSIFLSVVVVLVLGVAQQAAAQTAFTTKSQQKREVKNSLKAAKKVESDFSESHLDVSAYNLKMGENGRKLKKKKKRDQMPINEDGTAVIKPKVFTKKNVQPRNRRS</sequence>
<proteinExistence type="predicted"/>
<keyword evidence="4" id="KW-1185">Reference proteome</keyword>
<dbReference type="EMBL" id="JACOAF010000030">
    <property type="protein sequence ID" value="MBC3540534.1"/>
    <property type="molecule type" value="Genomic_DNA"/>
</dbReference>
<dbReference type="Proteomes" id="UP000659698">
    <property type="component" value="Unassembled WGS sequence"/>
</dbReference>